<accession>A0A1Y1RU55</accession>
<keyword evidence="1" id="KW-0812">Transmembrane</keyword>
<reference evidence="2 3" key="1">
    <citation type="submission" date="2017-03" db="EMBL/GenBank/DDBJ databases">
        <title>Draft Genome sequence of Marispirochaeta sp. strain JC444.</title>
        <authorList>
            <person name="Shivani Y."/>
            <person name="Subhash Y."/>
            <person name="Sasikala C."/>
            <person name="Ramana C."/>
        </authorList>
    </citation>
    <scope>NUCLEOTIDE SEQUENCE [LARGE SCALE GENOMIC DNA]</scope>
    <source>
        <strain evidence="2 3">JC444</strain>
    </source>
</reference>
<evidence type="ECO:0000313" key="2">
    <source>
        <dbReference type="EMBL" id="ORC31855.1"/>
    </source>
</evidence>
<dbReference type="OrthoDB" id="362894at2"/>
<keyword evidence="1" id="KW-0472">Membrane</keyword>
<dbReference type="Proteomes" id="UP000192343">
    <property type="component" value="Unassembled WGS sequence"/>
</dbReference>
<dbReference type="AlphaFoldDB" id="A0A1Y1RU55"/>
<comment type="caution">
    <text evidence="2">The sequence shown here is derived from an EMBL/GenBank/DDBJ whole genome shotgun (WGS) entry which is preliminary data.</text>
</comment>
<name>A0A1Y1RU55_9SPIO</name>
<organism evidence="2 3">
    <name type="scientific">Marispirochaeta aestuarii</name>
    <dbReference type="NCBI Taxonomy" id="1963862"/>
    <lineage>
        <taxon>Bacteria</taxon>
        <taxon>Pseudomonadati</taxon>
        <taxon>Spirochaetota</taxon>
        <taxon>Spirochaetia</taxon>
        <taxon>Spirochaetales</taxon>
        <taxon>Spirochaetaceae</taxon>
        <taxon>Marispirochaeta</taxon>
    </lineage>
</organism>
<keyword evidence="1" id="KW-1133">Transmembrane helix</keyword>
<keyword evidence="3" id="KW-1185">Reference proteome</keyword>
<sequence length="112" mass="12340">MLKRTSCLTLALLVFLGTVTPERLLAEETEPVPYEIGEFPRPVRELRRGEIIFFGSVPITFLLSGLSWELGQAAAGDSYPFSDEQHTYNILISAGALSLGIALLDFILGRLE</sequence>
<evidence type="ECO:0000256" key="1">
    <source>
        <dbReference type="SAM" id="Phobius"/>
    </source>
</evidence>
<dbReference type="RefSeq" id="WP_083052530.1">
    <property type="nucleotide sequence ID" value="NZ_MWQY01000023.1"/>
</dbReference>
<feature type="transmembrane region" description="Helical" evidence="1">
    <location>
        <begin position="88"/>
        <end position="108"/>
    </location>
</feature>
<evidence type="ECO:0000313" key="3">
    <source>
        <dbReference type="Proteomes" id="UP000192343"/>
    </source>
</evidence>
<dbReference type="EMBL" id="MWQY01000023">
    <property type="protein sequence ID" value="ORC31855.1"/>
    <property type="molecule type" value="Genomic_DNA"/>
</dbReference>
<proteinExistence type="predicted"/>
<gene>
    <name evidence="2" type="ORF">B4O97_16465</name>
</gene>
<dbReference type="STRING" id="1963862.B4O97_16465"/>
<feature type="transmembrane region" description="Helical" evidence="1">
    <location>
        <begin position="50"/>
        <end position="68"/>
    </location>
</feature>
<protein>
    <submittedName>
        <fullName evidence="2">Uncharacterized protein</fullName>
    </submittedName>
</protein>